<keyword evidence="2" id="KW-0813">Transport</keyword>
<feature type="transmembrane region" description="Helical" evidence="7">
    <location>
        <begin position="170"/>
        <end position="189"/>
    </location>
</feature>
<evidence type="ECO:0000256" key="1">
    <source>
        <dbReference type="ARBA" id="ARBA00004141"/>
    </source>
</evidence>
<dbReference type="GO" id="GO:0016020">
    <property type="term" value="C:membrane"/>
    <property type="evidence" value="ECO:0007669"/>
    <property type="project" value="UniProtKB-SubCell"/>
</dbReference>
<dbReference type="Pfam" id="PF00359">
    <property type="entry name" value="PTS_EIIA_2"/>
    <property type="match status" value="1"/>
</dbReference>
<dbReference type="Gene3D" id="3.40.930.10">
    <property type="entry name" value="Mannitol-specific EII, Chain A"/>
    <property type="match status" value="1"/>
</dbReference>
<dbReference type="EMBL" id="DSOK01000420">
    <property type="protein sequence ID" value="HEN16823.1"/>
    <property type="molecule type" value="Genomic_DNA"/>
</dbReference>
<comment type="subcellular location">
    <subcellularLocation>
        <location evidence="1">Membrane</location>
        <topology evidence="1">Multi-pass membrane protein</topology>
    </subcellularLocation>
</comment>
<feature type="transmembrane region" description="Helical" evidence="7">
    <location>
        <begin position="138"/>
        <end position="158"/>
    </location>
</feature>
<evidence type="ECO:0000256" key="2">
    <source>
        <dbReference type="ARBA" id="ARBA00022448"/>
    </source>
</evidence>
<dbReference type="PROSITE" id="PS51094">
    <property type="entry name" value="PTS_EIIA_TYPE_2"/>
    <property type="match status" value="1"/>
</dbReference>
<evidence type="ECO:0000259" key="8">
    <source>
        <dbReference type="PROSITE" id="PS51094"/>
    </source>
</evidence>
<feature type="transmembrane region" description="Helical" evidence="7">
    <location>
        <begin position="195"/>
        <end position="216"/>
    </location>
</feature>
<dbReference type="PROSITE" id="PS00372">
    <property type="entry name" value="PTS_EIIA_TYPE_2_HIS"/>
    <property type="match status" value="1"/>
</dbReference>
<feature type="transmembrane region" description="Helical" evidence="7">
    <location>
        <begin position="110"/>
        <end position="132"/>
    </location>
</feature>
<feature type="transmembrane region" description="Helical" evidence="7">
    <location>
        <begin position="78"/>
        <end position="98"/>
    </location>
</feature>
<keyword evidence="6 7" id="KW-0472">Membrane</keyword>
<evidence type="ECO:0000256" key="4">
    <source>
        <dbReference type="ARBA" id="ARBA00022989"/>
    </source>
</evidence>
<dbReference type="AlphaFoldDB" id="A0A7C2K2X6"/>
<evidence type="ECO:0000256" key="6">
    <source>
        <dbReference type="ARBA" id="ARBA00023136"/>
    </source>
</evidence>
<gene>
    <name evidence="9" type="ORF">ENQ76_15280</name>
</gene>
<dbReference type="PANTHER" id="PTHR32468:SF0">
    <property type="entry name" value="K(+)_H(+) ANTIPORTER 1"/>
    <property type="match status" value="1"/>
</dbReference>
<feature type="transmembrane region" description="Helical" evidence="7">
    <location>
        <begin position="228"/>
        <end position="248"/>
    </location>
</feature>
<feature type="transmembrane region" description="Helical" evidence="7">
    <location>
        <begin position="254"/>
        <end position="277"/>
    </location>
</feature>
<keyword evidence="3 7" id="KW-0812">Transmembrane</keyword>
<evidence type="ECO:0000256" key="5">
    <source>
        <dbReference type="ARBA" id="ARBA00023065"/>
    </source>
</evidence>
<proteinExistence type="predicted"/>
<dbReference type="Pfam" id="PF00999">
    <property type="entry name" value="Na_H_Exchanger"/>
    <property type="match status" value="1"/>
</dbReference>
<dbReference type="GO" id="GO:0015297">
    <property type="term" value="F:antiporter activity"/>
    <property type="evidence" value="ECO:0007669"/>
    <property type="project" value="InterPro"/>
</dbReference>
<evidence type="ECO:0000256" key="3">
    <source>
        <dbReference type="ARBA" id="ARBA00022692"/>
    </source>
</evidence>
<dbReference type="Gene3D" id="1.20.1530.20">
    <property type="match status" value="1"/>
</dbReference>
<dbReference type="InterPro" id="IPR050794">
    <property type="entry name" value="CPA2_transporter"/>
</dbReference>
<sequence>MPMAFGREATADPVIFALFFATAMAISALPVIAKTLMDLNLYRTDLGMIVVSAAIFDDLIGWTIFSLILGMISADGTTLAVATTLGLTLLYAALMLTVGRGLIHRALPALQAYTQGQGGVLGFAVTLALFGATFTEYIGIHAIFGSFLVGIALGASHHLHERTRMLLEEFVSFIFAPLFFGSIGLRVNFLTQFDWGLVLTVLTVACCGKLLGAYIGARWGGLPNRDRWAIGFAMNARGAMEIILGLLALEAGLITQRLFVALVVMAIVTSAVSGPLMRWSLQRRSTHRIVNHLVPARFRRELAASTRRDAIRELVTMAVAQADLNVDGVESAVWEREQLLATGIGRGVAIPHARIEGLKAPLVAVGLSDRGIEFDAPDGQPAHVVFLLLTPRKDPAVQLELSANISQIFREPQALDKVQQIQNYTEFLAVLKTLEPRPKA</sequence>
<name>A0A7C2K2X6_9PLAN</name>
<comment type="caution">
    <text evidence="9">The sequence shown here is derived from an EMBL/GenBank/DDBJ whole genome shotgun (WGS) entry which is preliminary data.</text>
</comment>
<dbReference type="PANTHER" id="PTHR32468">
    <property type="entry name" value="CATION/H + ANTIPORTER"/>
    <property type="match status" value="1"/>
</dbReference>
<feature type="domain" description="PTS EIIA type-2" evidence="8">
    <location>
        <begin position="291"/>
        <end position="434"/>
    </location>
</feature>
<dbReference type="CDD" id="cd00211">
    <property type="entry name" value="PTS_IIA_fru"/>
    <property type="match status" value="1"/>
</dbReference>
<keyword evidence="5" id="KW-0406">Ion transport</keyword>
<dbReference type="InterPro" id="IPR006153">
    <property type="entry name" value="Cation/H_exchanger_TM"/>
</dbReference>
<dbReference type="GO" id="GO:1902600">
    <property type="term" value="P:proton transmembrane transport"/>
    <property type="evidence" value="ECO:0007669"/>
    <property type="project" value="InterPro"/>
</dbReference>
<evidence type="ECO:0000313" key="9">
    <source>
        <dbReference type="EMBL" id="HEN16823.1"/>
    </source>
</evidence>
<reference evidence="9" key="1">
    <citation type="journal article" date="2020" name="mSystems">
        <title>Genome- and Community-Level Interaction Insights into Carbon Utilization and Element Cycling Functions of Hydrothermarchaeota in Hydrothermal Sediment.</title>
        <authorList>
            <person name="Zhou Z."/>
            <person name="Liu Y."/>
            <person name="Xu W."/>
            <person name="Pan J."/>
            <person name="Luo Z.H."/>
            <person name="Li M."/>
        </authorList>
    </citation>
    <scope>NUCLEOTIDE SEQUENCE [LARGE SCALE GENOMIC DNA]</scope>
    <source>
        <strain evidence="9">SpSt-339</strain>
    </source>
</reference>
<organism evidence="9">
    <name type="scientific">Schlesneria paludicola</name>
    <dbReference type="NCBI Taxonomy" id="360056"/>
    <lineage>
        <taxon>Bacteria</taxon>
        <taxon>Pseudomonadati</taxon>
        <taxon>Planctomycetota</taxon>
        <taxon>Planctomycetia</taxon>
        <taxon>Planctomycetales</taxon>
        <taxon>Planctomycetaceae</taxon>
        <taxon>Schlesneria</taxon>
    </lineage>
</organism>
<protein>
    <recommendedName>
        <fullName evidence="8">PTS EIIA type-2 domain-containing protein</fullName>
    </recommendedName>
</protein>
<dbReference type="InterPro" id="IPR016152">
    <property type="entry name" value="PTrfase/Anion_transptr"/>
</dbReference>
<accession>A0A7C2K2X6</accession>
<feature type="transmembrane region" description="Helical" evidence="7">
    <location>
        <begin position="15"/>
        <end position="37"/>
    </location>
</feature>
<dbReference type="InterPro" id="IPR038770">
    <property type="entry name" value="Na+/solute_symporter_sf"/>
</dbReference>
<keyword evidence="4 7" id="KW-1133">Transmembrane helix</keyword>
<evidence type="ECO:0000256" key="7">
    <source>
        <dbReference type="SAM" id="Phobius"/>
    </source>
</evidence>
<feature type="transmembrane region" description="Helical" evidence="7">
    <location>
        <begin position="49"/>
        <end position="72"/>
    </location>
</feature>
<dbReference type="InterPro" id="IPR002178">
    <property type="entry name" value="PTS_EIIA_type-2_dom"/>
</dbReference>
<dbReference type="SUPFAM" id="SSF55804">
    <property type="entry name" value="Phoshotransferase/anion transport protein"/>
    <property type="match status" value="1"/>
</dbReference>